<dbReference type="Proteomes" id="UP000219338">
    <property type="component" value="Unassembled WGS sequence"/>
</dbReference>
<dbReference type="AlphaFoldDB" id="A0A284RKM8"/>
<reference evidence="3" key="1">
    <citation type="journal article" date="2017" name="Nat. Ecol. Evol.">
        <title>Genome expansion and lineage-specific genetic innovations in the forest pathogenic fungi Armillaria.</title>
        <authorList>
            <person name="Sipos G."/>
            <person name="Prasanna A.N."/>
            <person name="Walter M.C."/>
            <person name="O'Connor E."/>
            <person name="Balint B."/>
            <person name="Krizsan K."/>
            <person name="Kiss B."/>
            <person name="Hess J."/>
            <person name="Varga T."/>
            <person name="Slot J."/>
            <person name="Riley R."/>
            <person name="Boka B."/>
            <person name="Rigling D."/>
            <person name="Barry K."/>
            <person name="Lee J."/>
            <person name="Mihaltcheva S."/>
            <person name="LaButti K."/>
            <person name="Lipzen A."/>
            <person name="Waldron R."/>
            <person name="Moloney N.M."/>
            <person name="Sperisen C."/>
            <person name="Kredics L."/>
            <person name="Vagvoelgyi C."/>
            <person name="Patrignani A."/>
            <person name="Fitzpatrick D."/>
            <person name="Nagy I."/>
            <person name="Doyle S."/>
            <person name="Anderson J.B."/>
            <person name="Grigoriev I.V."/>
            <person name="Gueldener U."/>
            <person name="Muensterkoetter M."/>
            <person name="Nagy L.G."/>
        </authorList>
    </citation>
    <scope>NUCLEOTIDE SEQUENCE [LARGE SCALE GENOMIC DNA]</scope>
    <source>
        <strain evidence="3">C18/9</strain>
    </source>
</reference>
<gene>
    <name evidence="2" type="ORF">ARMOST_12690</name>
</gene>
<proteinExistence type="predicted"/>
<evidence type="ECO:0000256" key="1">
    <source>
        <dbReference type="SAM" id="MobiDB-lite"/>
    </source>
</evidence>
<evidence type="ECO:0000313" key="3">
    <source>
        <dbReference type="Proteomes" id="UP000219338"/>
    </source>
</evidence>
<accession>A0A284RKM8</accession>
<evidence type="ECO:0000313" key="2">
    <source>
        <dbReference type="EMBL" id="SJL09313.1"/>
    </source>
</evidence>
<dbReference type="OrthoDB" id="2957533at2759"/>
<organism evidence="2 3">
    <name type="scientific">Armillaria ostoyae</name>
    <name type="common">Armillaria root rot fungus</name>
    <dbReference type="NCBI Taxonomy" id="47428"/>
    <lineage>
        <taxon>Eukaryota</taxon>
        <taxon>Fungi</taxon>
        <taxon>Dikarya</taxon>
        <taxon>Basidiomycota</taxon>
        <taxon>Agaricomycotina</taxon>
        <taxon>Agaricomycetes</taxon>
        <taxon>Agaricomycetidae</taxon>
        <taxon>Agaricales</taxon>
        <taxon>Marasmiineae</taxon>
        <taxon>Physalacriaceae</taxon>
        <taxon>Armillaria</taxon>
    </lineage>
</organism>
<name>A0A284RKM8_ARMOS</name>
<sequence>MQIYLKPRPISRKYGHSNYLTFKYPFDNYGPFFADYGTIPSDATEVYTVRLYSPLPASLSKLYNELLPSFDAEVPDPNKLPRSKWGSLLQLAVAKVDSSFYFQLECEDHIVRLVKGDRALAPPPKSRRTADLSPEWYKIVYSTLLRGEVEVGDDADLELFVWAYLYSEANERVHIWRGLRAEMIQLTRPFFAAHLPSAYTDNFGLLKAASAIASVFATKTPIEPPPLTPSSMDENKSPCLGPSSSSSHAGDVDNDNDNRPFRRRNRSVVLFCSHTLNNPTV</sequence>
<keyword evidence="3" id="KW-1185">Reference proteome</keyword>
<dbReference type="EMBL" id="FUEG01000010">
    <property type="protein sequence ID" value="SJL09313.1"/>
    <property type="molecule type" value="Genomic_DNA"/>
</dbReference>
<protein>
    <submittedName>
        <fullName evidence="2">Uncharacterized protein</fullName>
    </submittedName>
</protein>
<feature type="region of interest" description="Disordered" evidence="1">
    <location>
        <begin position="224"/>
        <end position="261"/>
    </location>
</feature>